<dbReference type="GO" id="GO:0003968">
    <property type="term" value="F:RNA-directed RNA polymerase activity"/>
    <property type="evidence" value="ECO:0007669"/>
    <property type="project" value="InterPro"/>
</dbReference>
<sequence length="469" mass="52525">MQSKASASRNSGKSASDVAGRSSSTERRVRAVLRDCERRGWIASYGAWKRGTSNLNRMARGSRQDLRSSFFMSKRSAEGAERSWVPRNVVLKQWKEASSQIAWGSLSPHYQEQIQLLEAENAENFPYPQSIFPPWAEDGEEKVQAVYSDKPRKSSLNSTAFAKAVNDLRSWLAPGSIRVSSFAQAISGIRVGDKTASMYEQGMDHGTNSGLPYLKSPWKPSPTQKPGDYQESEAAFKYIMLRVDYLMAEWKKGRVPEIHSITFQRLVAKKDIMKQRRIVDGIEKAEPVCWKTFSPGLYDALRKVSPYNGVHPFVATMDKPFIDVDMQTCLSHAALGKRVVLSGDYSHYDASLPPWFISEAGKIIGSWISGGSIWVPAMIDSMVYNCTQVTPYKIYEGQPSSMKSGSGGTNLLDSICNLLVVMYGHHAGAWRIQNVAIQGDDLILDLQFARCYVRTPCRRLADPKCRHPR</sequence>
<dbReference type="GO" id="GO:0003723">
    <property type="term" value="F:RNA binding"/>
    <property type="evidence" value="ECO:0007669"/>
    <property type="project" value="InterPro"/>
</dbReference>
<reference evidence="6" key="2">
    <citation type="submission" date="2020-09" db="EMBL/GenBank/DDBJ databases">
        <authorList>
            <person name="Le Lay C."/>
            <person name="Shi M."/>
            <person name="Bucek A."/>
            <person name="Bourguignon T."/>
            <person name="Lo N."/>
            <person name="Holmes E.C."/>
        </authorList>
    </citation>
    <scope>NUCLEOTIDE SEQUENCE</scope>
    <source>
        <strain evidence="6">7v_11</strain>
    </source>
</reference>
<evidence type="ECO:0000313" key="6">
    <source>
        <dbReference type="EMBL" id="QQM16298.1"/>
    </source>
</evidence>
<accession>A0A7T7GUY8</accession>
<dbReference type="InterPro" id="IPR043502">
    <property type="entry name" value="DNA/RNA_pol_sf"/>
</dbReference>
<dbReference type="SUPFAM" id="SSF56672">
    <property type="entry name" value="DNA/RNA polymerases"/>
    <property type="match status" value="1"/>
</dbReference>
<evidence type="ECO:0000256" key="3">
    <source>
        <dbReference type="ARBA" id="ARBA00022953"/>
    </source>
</evidence>
<evidence type="ECO:0000256" key="1">
    <source>
        <dbReference type="ARBA" id="ARBA00022679"/>
    </source>
</evidence>
<dbReference type="GO" id="GO:0006351">
    <property type="term" value="P:DNA-templated transcription"/>
    <property type="evidence" value="ECO:0007669"/>
    <property type="project" value="InterPro"/>
</dbReference>
<feature type="region of interest" description="Disordered" evidence="4">
    <location>
        <begin position="1"/>
        <end position="29"/>
    </location>
</feature>
<name>A0A7T7GUY8_9VIRU</name>
<feature type="compositionally biased region" description="Polar residues" evidence="4">
    <location>
        <begin position="1"/>
        <end position="14"/>
    </location>
</feature>
<dbReference type="InterPro" id="IPR007094">
    <property type="entry name" value="RNA-dir_pol_PSvirus"/>
</dbReference>
<feature type="domain" description="RdRp catalytic" evidence="5">
    <location>
        <begin position="338"/>
        <end position="454"/>
    </location>
</feature>
<dbReference type="InterPro" id="IPR001205">
    <property type="entry name" value="RNA-dir_pol_C"/>
</dbReference>
<dbReference type="EMBL" id="MW052102">
    <property type="protein sequence ID" value="QQM16298.1"/>
    <property type="molecule type" value="Genomic_RNA"/>
</dbReference>
<keyword evidence="1" id="KW-0808">Transferase</keyword>
<keyword evidence="2" id="KW-0548">Nucleotidyltransferase</keyword>
<proteinExistence type="predicted"/>
<evidence type="ECO:0000259" key="5">
    <source>
        <dbReference type="PROSITE" id="PS50507"/>
    </source>
</evidence>
<evidence type="ECO:0000256" key="4">
    <source>
        <dbReference type="SAM" id="MobiDB-lite"/>
    </source>
</evidence>
<protein>
    <submittedName>
        <fullName evidence="6">Putative replicase</fullName>
    </submittedName>
</protein>
<reference evidence="6" key="1">
    <citation type="journal article" date="2020" name="Viruses">
        <title>Unmapped RNA Virus Diversity in Termites and their Symbionts.</title>
        <authorList>
            <person name="Lay C.L."/>
            <person name="Shi M."/>
            <person name="Bucek A."/>
            <person name="Bourguignon T."/>
            <person name="Lo N."/>
            <person name="Holmes E.C."/>
        </authorList>
    </citation>
    <scope>NUCLEOTIDE SEQUENCE</scope>
    <source>
        <strain evidence="6">7v_11</strain>
    </source>
</reference>
<dbReference type="Pfam" id="PF00680">
    <property type="entry name" value="RdRP_1"/>
    <property type="match status" value="1"/>
</dbReference>
<organism evidence="6">
    <name type="scientific">Ditsystermes virus</name>
    <dbReference type="NCBI Taxonomy" id="2796587"/>
    <lineage>
        <taxon>Viruses</taxon>
        <taxon>Riboviria</taxon>
    </lineage>
</organism>
<keyword evidence="3" id="KW-0693">Viral RNA replication</keyword>
<dbReference type="GO" id="GO:0039694">
    <property type="term" value="P:viral RNA genome replication"/>
    <property type="evidence" value="ECO:0007669"/>
    <property type="project" value="InterPro"/>
</dbReference>
<evidence type="ECO:0000256" key="2">
    <source>
        <dbReference type="ARBA" id="ARBA00022695"/>
    </source>
</evidence>
<dbReference type="PROSITE" id="PS50507">
    <property type="entry name" value="RDRP_SSRNA_POS"/>
    <property type="match status" value="1"/>
</dbReference>